<evidence type="ECO:0000259" key="4">
    <source>
        <dbReference type="Pfam" id="PF02826"/>
    </source>
</evidence>
<dbReference type="GO" id="GO:0051287">
    <property type="term" value="F:NAD binding"/>
    <property type="evidence" value="ECO:0007669"/>
    <property type="project" value="InterPro"/>
</dbReference>
<dbReference type="EMBL" id="FNOM01000004">
    <property type="protein sequence ID" value="SDW86034.1"/>
    <property type="molecule type" value="Genomic_DNA"/>
</dbReference>
<evidence type="ECO:0000256" key="2">
    <source>
        <dbReference type="RuleBase" id="RU003719"/>
    </source>
</evidence>
<comment type="similarity">
    <text evidence="2">Belongs to the D-isomer specific 2-hydroxyacid dehydrogenase family.</text>
</comment>
<dbReference type="GO" id="GO:0016618">
    <property type="term" value="F:hydroxypyruvate reductase [NAD(P)H] activity"/>
    <property type="evidence" value="ECO:0007669"/>
    <property type="project" value="TreeGrafter"/>
</dbReference>
<dbReference type="Proteomes" id="UP000198539">
    <property type="component" value="Unassembled WGS sequence"/>
</dbReference>
<protein>
    <submittedName>
        <fullName evidence="5">D-3-phosphoglycerate dehydrogenase</fullName>
    </submittedName>
</protein>
<reference evidence="5 6" key="1">
    <citation type="submission" date="2016-10" db="EMBL/GenBank/DDBJ databases">
        <authorList>
            <person name="de Groot N.N."/>
        </authorList>
    </citation>
    <scope>NUCLEOTIDE SEQUENCE [LARGE SCALE GENOMIC DNA]</scope>
    <source>
        <strain evidence="5 6">CGMCC 1.8894</strain>
    </source>
</reference>
<evidence type="ECO:0000313" key="5">
    <source>
        <dbReference type="EMBL" id="SDW86034.1"/>
    </source>
</evidence>
<dbReference type="SUPFAM" id="SSF52283">
    <property type="entry name" value="Formate/glycerate dehydrogenase catalytic domain-like"/>
    <property type="match status" value="1"/>
</dbReference>
<dbReference type="PANTHER" id="PTHR10996:SF283">
    <property type="entry name" value="GLYOXYLATE_HYDROXYPYRUVATE REDUCTASE B"/>
    <property type="match status" value="1"/>
</dbReference>
<keyword evidence="1 2" id="KW-0560">Oxidoreductase</keyword>
<dbReference type="Gene3D" id="3.40.50.720">
    <property type="entry name" value="NAD(P)-binding Rossmann-like Domain"/>
    <property type="match status" value="2"/>
</dbReference>
<evidence type="ECO:0000313" key="6">
    <source>
        <dbReference type="Proteomes" id="UP000198539"/>
    </source>
</evidence>
<feature type="domain" description="D-isomer specific 2-hydroxyacid dehydrogenase NAD-binding" evidence="4">
    <location>
        <begin position="116"/>
        <end position="287"/>
    </location>
</feature>
<evidence type="ECO:0000259" key="3">
    <source>
        <dbReference type="Pfam" id="PF00389"/>
    </source>
</evidence>
<name>A0A1H2X0J4_9RHOB</name>
<dbReference type="InterPro" id="IPR006139">
    <property type="entry name" value="D-isomer_2_OHA_DH_cat_dom"/>
</dbReference>
<dbReference type="InterPro" id="IPR050223">
    <property type="entry name" value="D-isomer_2-hydroxyacid_DH"/>
</dbReference>
<dbReference type="Pfam" id="PF02826">
    <property type="entry name" value="2-Hacid_dh_C"/>
    <property type="match status" value="1"/>
</dbReference>
<dbReference type="GO" id="GO:0030267">
    <property type="term" value="F:glyoxylate reductase (NADPH) activity"/>
    <property type="evidence" value="ECO:0007669"/>
    <property type="project" value="TreeGrafter"/>
</dbReference>
<proteinExistence type="inferred from homology"/>
<dbReference type="RefSeq" id="WP_218132114.1">
    <property type="nucleotide sequence ID" value="NZ_FNOM01000004.1"/>
</dbReference>
<sequence>MKSVLVTCPPMLGMIDEFYAPAKAQGIALHAAQVTQIMSVEELIATVPGYDGWIIGDDPATAEVFEAATKGQLRAAVKWGVGVDNVDFAACKRLGLPIINTPGVFGREVADLAMQYVTALARESYTIDRGVRTGSWPKPRGHSLWSRRAAVVGYGDIGRNTVKRLLAHDVTITVVDPFCDPATLPEGVRLASWPAAAEGQDYLVFTAPLTPDTQHMFSEVVLPHLKPGVRVVNVGRGPVISEAALVAGLKADIVHSAALDVFEVEPLPTDSPLRAYQDRLICGSHNGSNTEDAVRNVSLKAIGLIAGFFADATRQ</sequence>
<dbReference type="Pfam" id="PF00389">
    <property type="entry name" value="2-Hacid_dh"/>
    <property type="match status" value="1"/>
</dbReference>
<organism evidence="5 6">
    <name type="scientific">Roseicitreum antarcticum</name>
    <dbReference type="NCBI Taxonomy" id="564137"/>
    <lineage>
        <taxon>Bacteria</taxon>
        <taxon>Pseudomonadati</taxon>
        <taxon>Pseudomonadota</taxon>
        <taxon>Alphaproteobacteria</taxon>
        <taxon>Rhodobacterales</taxon>
        <taxon>Paracoccaceae</taxon>
        <taxon>Roseicitreum</taxon>
    </lineage>
</organism>
<gene>
    <name evidence="5" type="ORF">SAMN04488238_10410</name>
</gene>
<dbReference type="InterPro" id="IPR006140">
    <property type="entry name" value="D-isomer_DH_NAD-bd"/>
</dbReference>
<dbReference type="STRING" id="564137.SAMN04488238_10410"/>
<dbReference type="InterPro" id="IPR036291">
    <property type="entry name" value="NAD(P)-bd_dom_sf"/>
</dbReference>
<feature type="domain" description="D-isomer specific 2-hydroxyacid dehydrogenase catalytic" evidence="3">
    <location>
        <begin position="33"/>
        <end position="309"/>
    </location>
</feature>
<dbReference type="SUPFAM" id="SSF51735">
    <property type="entry name" value="NAD(P)-binding Rossmann-fold domains"/>
    <property type="match status" value="1"/>
</dbReference>
<accession>A0A1H2X0J4</accession>
<dbReference type="AlphaFoldDB" id="A0A1H2X0J4"/>
<dbReference type="GO" id="GO:0005829">
    <property type="term" value="C:cytosol"/>
    <property type="evidence" value="ECO:0007669"/>
    <property type="project" value="TreeGrafter"/>
</dbReference>
<dbReference type="PANTHER" id="PTHR10996">
    <property type="entry name" value="2-HYDROXYACID DEHYDROGENASE-RELATED"/>
    <property type="match status" value="1"/>
</dbReference>
<keyword evidence="6" id="KW-1185">Reference proteome</keyword>
<evidence type="ECO:0000256" key="1">
    <source>
        <dbReference type="ARBA" id="ARBA00023002"/>
    </source>
</evidence>